<gene>
    <name evidence="1" type="ORF">M9458_037559</name>
</gene>
<feature type="non-terminal residue" evidence="1">
    <location>
        <position position="1"/>
    </location>
</feature>
<feature type="non-terminal residue" evidence="1">
    <location>
        <position position="58"/>
    </location>
</feature>
<dbReference type="AlphaFoldDB" id="A0ABD0NWT6"/>
<dbReference type="Proteomes" id="UP001529510">
    <property type="component" value="Unassembled WGS sequence"/>
</dbReference>
<evidence type="ECO:0000313" key="2">
    <source>
        <dbReference type="Proteomes" id="UP001529510"/>
    </source>
</evidence>
<keyword evidence="2" id="KW-1185">Reference proteome</keyword>
<reference evidence="1 2" key="1">
    <citation type="submission" date="2024-05" db="EMBL/GenBank/DDBJ databases">
        <title>Genome sequencing and assembly of Indian major carp, Cirrhinus mrigala (Hamilton, 1822).</title>
        <authorList>
            <person name="Mohindra V."/>
            <person name="Chowdhury L.M."/>
            <person name="Lal K."/>
            <person name="Jena J.K."/>
        </authorList>
    </citation>
    <scope>NUCLEOTIDE SEQUENCE [LARGE SCALE GENOMIC DNA]</scope>
    <source>
        <strain evidence="1">CM1030</strain>
        <tissue evidence="1">Blood</tissue>
    </source>
</reference>
<accession>A0ABD0NWT6</accession>
<name>A0ABD0NWT6_CIRMR</name>
<sequence>ISHAATMEELCEATECMSEYLANAGCLRAVKCLKDKDLLLQDILLFQVVNRLHGPLER</sequence>
<proteinExistence type="predicted"/>
<comment type="caution">
    <text evidence="1">The sequence shown here is derived from an EMBL/GenBank/DDBJ whole genome shotgun (WGS) entry which is preliminary data.</text>
</comment>
<protein>
    <submittedName>
        <fullName evidence="1">Uncharacterized protein</fullName>
    </submittedName>
</protein>
<dbReference type="EMBL" id="JAMKFB020000019">
    <property type="protein sequence ID" value="KAL0165715.1"/>
    <property type="molecule type" value="Genomic_DNA"/>
</dbReference>
<organism evidence="1 2">
    <name type="scientific">Cirrhinus mrigala</name>
    <name type="common">Mrigala</name>
    <dbReference type="NCBI Taxonomy" id="683832"/>
    <lineage>
        <taxon>Eukaryota</taxon>
        <taxon>Metazoa</taxon>
        <taxon>Chordata</taxon>
        <taxon>Craniata</taxon>
        <taxon>Vertebrata</taxon>
        <taxon>Euteleostomi</taxon>
        <taxon>Actinopterygii</taxon>
        <taxon>Neopterygii</taxon>
        <taxon>Teleostei</taxon>
        <taxon>Ostariophysi</taxon>
        <taxon>Cypriniformes</taxon>
        <taxon>Cyprinidae</taxon>
        <taxon>Labeoninae</taxon>
        <taxon>Labeonini</taxon>
        <taxon>Cirrhinus</taxon>
    </lineage>
</organism>
<evidence type="ECO:0000313" key="1">
    <source>
        <dbReference type="EMBL" id="KAL0165715.1"/>
    </source>
</evidence>